<gene>
    <name evidence="2" type="ORF">BGAL_0141g00090</name>
</gene>
<evidence type="ECO:0000313" key="3">
    <source>
        <dbReference type="Proteomes" id="UP000308671"/>
    </source>
</evidence>
<reference evidence="2 3" key="1">
    <citation type="submission" date="2017-12" db="EMBL/GenBank/DDBJ databases">
        <title>Comparative genomics of Botrytis spp.</title>
        <authorList>
            <person name="Valero-Jimenez C.A."/>
            <person name="Tapia P."/>
            <person name="Veloso J."/>
            <person name="Silva-Moreno E."/>
            <person name="Staats M."/>
            <person name="Valdes J.H."/>
            <person name="Van Kan J.A.L."/>
        </authorList>
    </citation>
    <scope>NUCLEOTIDE SEQUENCE [LARGE SCALE GENOMIC DNA]</scope>
    <source>
        <strain evidence="2 3">MUCL435</strain>
    </source>
</reference>
<dbReference type="EMBL" id="PQXL01000141">
    <property type="protein sequence ID" value="THV50660.1"/>
    <property type="molecule type" value="Genomic_DNA"/>
</dbReference>
<dbReference type="AlphaFoldDB" id="A0A4S8R009"/>
<protein>
    <submittedName>
        <fullName evidence="2">Uncharacterized protein</fullName>
    </submittedName>
</protein>
<dbReference type="Proteomes" id="UP000308671">
    <property type="component" value="Unassembled WGS sequence"/>
</dbReference>
<feature type="region of interest" description="Disordered" evidence="1">
    <location>
        <begin position="40"/>
        <end position="79"/>
    </location>
</feature>
<accession>A0A4S8R009</accession>
<evidence type="ECO:0000256" key="1">
    <source>
        <dbReference type="SAM" id="MobiDB-lite"/>
    </source>
</evidence>
<organism evidence="2 3">
    <name type="scientific">Botrytis galanthina</name>
    <dbReference type="NCBI Taxonomy" id="278940"/>
    <lineage>
        <taxon>Eukaryota</taxon>
        <taxon>Fungi</taxon>
        <taxon>Dikarya</taxon>
        <taxon>Ascomycota</taxon>
        <taxon>Pezizomycotina</taxon>
        <taxon>Leotiomycetes</taxon>
        <taxon>Helotiales</taxon>
        <taxon>Sclerotiniaceae</taxon>
        <taxon>Botrytis</taxon>
    </lineage>
</organism>
<evidence type="ECO:0000313" key="2">
    <source>
        <dbReference type="EMBL" id="THV50660.1"/>
    </source>
</evidence>
<keyword evidence="3" id="KW-1185">Reference proteome</keyword>
<name>A0A4S8R009_9HELO</name>
<proteinExistence type="predicted"/>
<comment type="caution">
    <text evidence="2">The sequence shown here is derived from an EMBL/GenBank/DDBJ whole genome shotgun (WGS) entry which is preliminary data.</text>
</comment>
<sequence>MPSPLSLGTNPLFSFDGTELYGASGFSRVDLNLQNLSPRKVLSSSQRSSQSNYRECGPESAQNQREVRTRGRMYKKSTDSKRSVSISSGIIMGFFIESHDNPRARNQDLGCSREFSKIHDNSPKRKTAQVHDQFLPLICNSALAYYITGTGIAEPTNIYVPRQTLSELWYH</sequence>